<dbReference type="PROSITE" id="PS50821">
    <property type="entry name" value="PAZ"/>
    <property type="match status" value="1"/>
</dbReference>
<dbReference type="EMBL" id="GL377304">
    <property type="protein sequence ID" value="EFI99072.1"/>
    <property type="molecule type" value="Genomic_DNA"/>
</dbReference>
<dbReference type="PANTHER" id="PTHR22891">
    <property type="entry name" value="EUKARYOTIC TRANSLATION INITIATION FACTOR 2C"/>
    <property type="match status" value="1"/>
</dbReference>
<dbReference type="VEuPathDB" id="FungiDB:SCHCODRAFT_02616119"/>
<dbReference type="InterPro" id="IPR032474">
    <property type="entry name" value="Argonaute_N"/>
</dbReference>
<proteinExistence type="predicted"/>
<feature type="domain" description="PAZ" evidence="2">
    <location>
        <begin position="252"/>
        <end position="375"/>
    </location>
</feature>
<dbReference type="Pfam" id="PF08699">
    <property type="entry name" value="ArgoL1"/>
    <property type="match status" value="1"/>
</dbReference>
<dbReference type="SMART" id="SM01163">
    <property type="entry name" value="DUF1785"/>
    <property type="match status" value="1"/>
</dbReference>
<dbReference type="InterPro" id="IPR036397">
    <property type="entry name" value="RNaseH_sf"/>
</dbReference>
<dbReference type="Proteomes" id="UP000007431">
    <property type="component" value="Unassembled WGS sequence"/>
</dbReference>
<dbReference type="InterPro" id="IPR036085">
    <property type="entry name" value="PAZ_dom_sf"/>
</dbReference>
<dbReference type="InterPro" id="IPR032472">
    <property type="entry name" value="ArgoL2"/>
</dbReference>
<reference evidence="4 5" key="1">
    <citation type="journal article" date="2010" name="Nat. Biotechnol.">
        <title>Genome sequence of the model mushroom Schizophyllum commune.</title>
        <authorList>
            <person name="Ohm R.A."/>
            <person name="de Jong J.F."/>
            <person name="Lugones L.G."/>
            <person name="Aerts A."/>
            <person name="Kothe E."/>
            <person name="Stajich J.E."/>
            <person name="de Vries R.P."/>
            <person name="Record E."/>
            <person name="Levasseur A."/>
            <person name="Baker S.E."/>
            <person name="Bartholomew K.A."/>
            <person name="Coutinho P.M."/>
            <person name="Erdmann S."/>
            <person name="Fowler T.J."/>
            <person name="Gathman A.C."/>
            <person name="Lombard V."/>
            <person name="Henrissat B."/>
            <person name="Knabe N."/>
            <person name="Kuees U."/>
            <person name="Lilly W.W."/>
            <person name="Lindquist E."/>
            <person name="Lucas S."/>
            <person name="Magnuson J.K."/>
            <person name="Piumi F."/>
            <person name="Raudaskoski M."/>
            <person name="Salamov A."/>
            <person name="Schmutz J."/>
            <person name="Schwarze F.W.M.R."/>
            <person name="vanKuyk P.A."/>
            <person name="Horton J.S."/>
            <person name="Grigoriev I.V."/>
            <person name="Woesten H.A.B."/>
        </authorList>
    </citation>
    <scope>NUCLEOTIDE SEQUENCE [LARGE SCALE GENOMIC DNA]</scope>
    <source>
        <strain evidence="5">H4-8 / FGSC 9210</strain>
    </source>
</reference>
<dbReference type="OMA" id="ANATIIM"/>
<dbReference type="InterPro" id="IPR012337">
    <property type="entry name" value="RNaseH-like_sf"/>
</dbReference>
<name>D8PXF5_SCHCM</name>
<evidence type="ECO:0000259" key="2">
    <source>
        <dbReference type="PROSITE" id="PS50821"/>
    </source>
</evidence>
<sequence length="908" mass="100223">MPPRGDRGRGGAGGNPGRGGPGGGGGGGGRGGGARGGGGASVVAVGVKRPNFGTSGKIMRAVVNMYRLEIPDGTTYHYDDLISEKTLPIRRNMELFKQLQNEIAPNVFTDKVSYDGRKNAYASYRLNIPNDAAEFQIPIPNGNPDRPPRVYRIKIKLVNQINPELLLRFVEGKQSNDNEAITAIQALNVVLRMEPTQKYPFNVRSFYTPQGKREIRGGIELWRGYFQSVRPAMHKLVVNVDVTAAVFYQSGPLISLCLKFLNRDPGNPGYLERLQDRERLELKRWLTGLKIYAGDGGGGGNGGRRPPRAITGLSRESATTLSFRLKREGQPERSITVAQYFQTILNRRLQYPKLPCVEVGSGKAMLPLEICTVPEGQQMRKAIPKDATRDMVEFSAQRPDARFNAIQGSLQLLGYGQSEYVRKFGMSVATQMLEVNTRVLAAPIMQYGPGSRQKTVVLCTHTLMCRADKHFYVPMPLDSWAIMCLDSERFFPQGALDFTVRFPLDFIRFRLLASRMQPANAVRIHESPVASNSRFDRHEGGRPRAEMGLAVKMIVVILPMNGDQIWEHTKFWGDIDKGVATQCLKADKCRKANIQYWANVCLKINGKLGGINAIADPQSAAVLSDPHHSTLVLGADVIHPSPGSVGRPSFAAMVGNVDRNAAKYIATSRAQRSRQEYITDFGNMAKEIISSYASYRQVKEGKAGAAAWPSRIIVYRDGVSEPQFPHIKEQGTLNLPEACTELGIKPKPQITFIVHSAKRHHMRLLPKNPGDADRSGNMPAGTVVDADITHPVEFDFYLQSHAGLKGTSRSGHYSVRCRVSGVRADTLQHFTYILCHVYARATRSVSIPAPTYYADIVCSRAKTHYNPGVDMSAASETASTTAGDAAEQNLASQFRQVHATQKSRMYFQ</sequence>
<keyword evidence="5" id="KW-1185">Reference proteome</keyword>
<dbReference type="Pfam" id="PF02171">
    <property type="entry name" value="Piwi"/>
    <property type="match status" value="1"/>
</dbReference>
<dbReference type="Gene3D" id="3.40.50.2300">
    <property type="match status" value="1"/>
</dbReference>
<evidence type="ECO:0000313" key="4">
    <source>
        <dbReference type="EMBL" id="EFI99072.1"/>
    </source>
</evidence>
<dbReference type="SMART" id="SM00950">
    <property type="entry name" value="Piwi"/>
    <property type="match status" value="1"/>
</dbReference>
<evidence type="ECO:0000256" key="1">
    <source>
        <dbReference type="SAM" id="MobiDB-lite"/>
    </source>
</evidence>
<dbReference type="HOGENOM" id="CLU_004544_4_3_1"/>
<dbReference type="eggNOG" id="KOG1041">
    <property type="taxonomic scope" value="Eukaryota"/>
</dbReference>
<dbReference type="GO" id="GO:0003723">
    <property type="term" value="F:RNA binding"/>
    <property type="evidence" value="ECO:0007669"/>
    <property type="project" value="InterPro"/>
</dbReference>
<dbReference type="AlphaFoldDB" id="D8PXF5"/>
<evidence type="ECO:0000313" key="5">
    <source>
        <dbReference type="Proteomes" id="UP000007431"/>
    </source>
</evidence>
<dbReference type="InterPro" id="IPR014811">
    <property type="entry name" value="ArgoL1"/>
</dbReference>
<evidence type="ECO:0000259" key="3">
    <source>
        <dbReference type="PROSITE" id="PS50822"/>
    </source>
</evidence>
<dbReference type="Pfam" id="PF16486">
    <property type="entry name" value="ArgoN"/>
    <property type="match status" value="1"/>
</dbReference>
<accession>D8PXF5</accession>
<protein>
    <recommendedName>
        <fullName evidence="6">Argonaute-like protein</fullName>
    </recommendedName>
</protein>
<dbReference type="CDD" id="cd02846">
    <property type="entry name" value="PAZ_argonaute_like"/>
    <property type="match status" value="1"/>
</dbReference>
<dbReference type="FunCoup" id="D8PXF5">
    <property type="interactions" value="216"/>
</dbReference>
<feature type="domain" description="Piwi" evidence="3">
    <location>
        <begin position="553"/>
        <end position="866"/>
    </location>
</feature>
<dbReference type="InParanoid" id="D8PXF5"/>
<dbReference type="InterPro" id="IPR003165">
    <property type="entry name" value="Piwi"/>
</dbReference>
<dbReference type="SUPFAM" id="SSF101690">
    <property type="entry name" value="PAZ domain"/>
    <property type="match status" value="1"/>
</dbReference>
<dbReference type="Gene3D" id="2.170.260.10">
    <property type="entry name" value="paz domain"/>
    <property type="match status" value="1"/>
</dbReference>
<dbReference type="Pfam" id="PF02170">
    <property type="entry name" value="PAZ"/>
    <property type="match status" value="1"/>
</dbReference>
<dbReference type="PROSITE" id="PS50822">
    <property type="entry name" value="PIWI"/>
    <property type="match status" value="1"/>
</dbReference>
<gene>
    <name evidence="4" type="ORF">SCHCODRAFT_53197</name>
</gene>
<dbReference type="STRING" id="578458.D8PXF5"/>
<dbReference type="Gene3D" id="3.30.420.10">
    <property type="entry name" value="Ribonuclease H-like superfamily/Ribonuclease H"/>
    <property type="match status" value="1"/>
</dbReference>
<dbReference type="SUPFAM" id="SSF53098">
    <property type="entry name" value="Ribonuclease H-like"/>
    <property type="match status" value="1"/>
</dbReference>
<dbReference type="Pfam" id="PF16488">
    <property type="entry name" value="ArgoL2"/>
    <property type="match status" value="1"/>
</dbReference>
<organism evidence="5">
    <name type="scientific">Schizophyllum commune (strain H4-8 / FGSC 9210)</name>
    <name type="common">Split gill fungus</name>
    <dbReference type="NCBI Taxonomy" id="578458"/>
    <lineage>
        <taxon>Eukaryota</taxon>
        <taxon>Fungi</taxon>
        <taxon>Dikarya</taxon>
        <taxon>Basidiomycota</taxon>
        <taxon>Agaricomycotina</taxon>
        <taxon>Agaricomycetes</taxon>
        <taxon>Agaricomycetidae</taxon>
        <taxon>Agaricales</taxon>
        <taxon>Schizophyllaceae</taxon>
        <taxon>Schizophyllum</taxon>
    </lineage>
</organism>
<feature type="compositionally biased region" description="Gly residues" evidence="1">
    <location>
        <begin position="10"/>
        <end position="39"/>
    </location>
</feature>
<feature type="region of interest" description="Disordered" evidence="1">
    <location>
        <begin position="1"/>
        <end position="39"/>
    </location>
</feature>
<dbReference type="InterPro" id="IPR003100">
    <property type="entry name" value="PAZ_dom"/>
</dbReference>
<evidence type="ECO:0008006" key="6">
    <source>
        <dbReference type="Google" id="ProtNLM"/>
    </source>
</evidence>